<dbReference type="PANTHER" id="PTHR12601:SF6">
    <property type="entry name" value="CLUSTERED MITOCHONDRIA PROTEIN HOMOLOG"/>
    <property type="match status" value="1"/>
</dbReference>
<dbReference type="Gene3D" id="3.30.2280.10">
    <property type="entry name" value="Hypothetical protein (hspc210)"/>
    <property type="match status" value="1"/>
</dbReference>
<dbReference type="SUPFAM" id="SSF48452">
    <property type="entry name" value="TPR-like"/>
    <property type="match status" value="1"/>
</dbReference>
<evidence type="ECO:0000256" key="2">
    <source>
        <dbReference type="SAM" id="Coils"/>
    </source>
</evidence>
<dbReference type="InterPro" id="IPR025697">
    <property type="entry name" value="CLU_dom"/>
</dbReference>
<dbReference type="CDD" id="cd15466">
    <property type="entry name" value="CLU-central"/>
    <property type="match status" value="1"/>
</dbReference>
<evidence type="ECO:0000259" key="4">
    <source>
        <dbReference type="PROSITE" id="PS51823"/>
    </source>
</evidence>
<feature type="region of interest" description="Disordered" evidence="3">
    <location>
        <begin position="202"/>
        <end position="230"/>
    </location>
</feature>
<feature type="compositionally biased region" description="Low complexity" evidence="3">
    <location>
        <begin position="28"/>
        <end position="62"/>
    </location>
</feature>
<dbReference type="PROSITE" id="PS51823">
    <property type="entry name" value="CLU"/>
    <property type="match status" value="1"/>
</dbReference>
<dbReference type="PANTHER" id="PTHR12601">
    <property type="entry name" value="EUKARYOTIC TRANSLATION INITIATION FACTOR 3 SUBUNIT EIF-3"/>
    <property type="match status" value="1"/>
</dbReference>
<dbReference type="Pfam" id="PF12807">
    <property type="entry name" value="eIF3_p135"/>
    <property type="match status" value="1"/>
</dbReference>
<dbReference type="InterPro" id="IPR027523">
    <property type="entry name" value="CLU_prot"/>
</dbReference>
<organism evidence="5 6">
    <name type="scientific">Polyrhizophydium stewartii</name>
    <dbReference type="NCBI Taxonomy" id="2732419"/>
    <lineage>
        <taxon>Eukaryota</taxon>
        <taxon>Fungi</taxon>
        <taxon>Fungi incertae sedis</taxon>
        <taxon>Chytridiomycota</taxon>
        <taxon>Chytridiomycota incertae sedis</taxon>
        <taxon>Chytridiomycetes</taxon>
        <taxon>Rhizophydiales</taxon>
        <taxon>Rhizophydiales incertae sedis</taxon>
        <taxon>Polyrhizophydium</taxon>
    </lineage>
</organism>
<dbReference type="Pfam" id="PF15044">
    <property type="entry name" value="CLU_N"/>
    <property type="match status" value="1"/>
</dbReference>
<evidence type="ECO:0000313" key="6">
    <source>
        <dbReference type="Proteomes" id="UP001527925"/>
    </source>
</evidence>
<keyword evidence="6" id="KW-1185">Reference proteome</keyword>
<name>A0ABR4N7F9_9FUNG</name>
<dbReference type="Gene3D" id="1.25.40.10">
    <property type="entry name" value="Tetratricopeptide repeat domain"/>
    <property type="match status" value="1"/>
</dbReference>
<feature type="region of interest" description="Disordered" evidence="3">
    <location>
        <begin position="1215"/>
        <end position="1255"/>
    </location>
</feature>
<dbReference type="Pfam" id="PF13236">
    <property type="entry name" value="CLU"/>
    <property type="match status" value="1"/>
</dbReference>
<dbReference type="Pfam" id="PF13424">
    <property type="entry name" value="TPR_12"/>
    <property type="match status" value="1"/>
</dbReference>
<dbReference type="InterPro" id="IPR033646">
    <property type="entry name" value="CLU-central"/>
</dbReference>
<feature type="coiled-coil region" evidence="2">
    <location>
        <begin position="680"/>
        <end position="707"/>
    </location>
</feature>
<keyword evidence="1" id="KW-0963">Cytoplasm</keyword>
<feature type="domain" description="Clu" evidence="4">
    <location>
        <begin position="391"/>
        <end position="644"/>
    </location>
</feature>
<accession>A0ABR4N7F9</accession>
<dbReference type="EMBL" id="JADGIZ020000024">
    <property type="protein sequence ID" value="KAL2915472.1"/>
    <property type="molecule type" value="Genomic_DNA"/>
</dbReference>
<dbReference type="Proteomes" id="UP001527925">
    <property type="component" value="Unassembled WGS sequence"/>
</dbReference>
<evidence type="ECO:0000256" key="3">
    <source>
        <dbReference type="SAM" id="MobiDB-lite"/>
    </source>
</evidence>
<proteinExistence type="predicted"/>
<protein>
    <submittedName>
        <fullName evidence="5">Intracellular distribution of mitochondria</fullName>
    </submittedName>
</protein>
<dbReference type="Pfam" id="PF13374">
    <property type="entry name" value="TPR_10"/>
    <property type="match status" value="1"/>
</dbReference>
<dbReference type="SUPFAM" id="SSF103107">
    <property type="entry name" value="Hypothetical protein c14orf129, hspc210"/>
    <property type="match status" value="1"/>
</dbReference>
<sequence length="1255" mass="136078">MPSKKSAKAKAKAAAPVAAAAAAASAPAKPAAAAAAKPPAAKSPIAEPAPAPAAVAAEAAAADQQTEQEAVDESIRIELQLPRDLGSIPFLVMPSTTFQEIRQVILETPKSQHTSCFFFARNGKRIDDATEMSALEGLAESPVIQVVEDLYTEHDARIHISRLREMLSSFSSVAGPASVAIDQSCTFLSSIDAPSVVSREAHDKVDLGDKPDDEAAAKDDAKAADAAKKKPPTAAEITEIVKAVPLPDTPGAVNPAVANPALVTLAPTAFYNTPEQCLKSLGLSTWSPPPHYRRLAGDLLYLAVDTLEGEHLEITSSISGFYINASTATTFNPAPRKSKPATSHTLLRLLTEASPLFAAHFEKQSQNIAVHHPLEFLPTSTPAFPWAVKPRAHEPDAGRAMDMTFLASDSFDAFAAHDWNEEIQSARELPRKEVNDRIVRDQSLFRAYTDFVDAATRGAISIVGKSIAPLASDLSSSSSSQMYLHNNIFFSEGYDNRDHFEPYGGVEAAHVASSKDVDGIRQINKVDPDTVRTIGTAIVDFMGRRIVAQTIVPGLLQKASAQESSVAYGSIDAGKEIASSADFHATIGEDIAKMLFLKPHSVVDQADNKHELYTSIDTKGVLGTDSRKYLLDLFRLFPVDIAFLEQVDAEKETNPYPHRMTLLRPELIEAFHNFKFTLAVDAHQKAIKKLKEEAEQKQKEEAEKNGTPVADLAPVEISDDAVPFKFEFSINPDAFTFATSGDSDEDKKKHEETVREASVFMQRAITNFIIDVANSPSIVPIESSHLTKMMHKRGINMRHLGRLVSTLRPIEDPTFKFFTEVCTHEAVIRAAKHILRGLLKTLPVFLAGHCIAHFFNCYYADDDAVVTANIDSMHYPISCQDAPEFLSLTPASLHASIRTEVHKRFRFELGSGKFWAERPLPFLRALALKVGFQVAARETPYDFAAGASGKPVLTAEDILNVYPIVKTALPTSAYADGAFEHGTQVLSDGENRTLALDIIRESLSLAEQIYGSVHPDSLRCLSTLAMAHFKDGEIERALFYQQRAVIVSERVHGVDSGETLAQYTNLGFFEVNAGHLELGLKYLAHAARHWEVLCAGSKHPDTSSIYTNFGNVFERIGELALARPYFEHALELMIALNEKNTPGAAILSESLTNCYILAGDFRRALQTQRTVVSFFEAQLGKEHERTKRAVEILNAVTANAVEAARAAKAKATEAAAAAAATAAKPPASATPSKPATQTPAAKATSASGKKKSGKN</sequence>
<evidence type="ECO:0000313" key="5">
    <source>
        <dbReference type="EMBL" id="KAL2915472.1"/>
    </source>
</evidence>
<dbReference type="InterPro" id="IPR023231">
    <property type="entry name" value="GSKIP_dom_sf"/>
</dbReference>
<dbReference type="InterPro" id="IPR011990">
    <property type="entry name" value="TPR-like_helical_dom_sf"/>
</dbReference>
<reference evidence="5 6" key="1">
    <citation type="submission" date="2023-09" db="EMBL/GenBank/DDBJ databases">
        <title>Pangenome analysis of Batrachochytrium dendrobatidis and related Chytrids.</title>
        <authorList>
            <person name="Yacoub M.N."/>
            <person name="Stajich J.E."/>
            <person name="James T.Y."/>
        </authorList>
    </citation>
    <scope>NUCLEOTIDE SEQUENCE [LARGE SCALE GENOMIC DNA]</scope>
    <source>
        <strain evidence="5 6">JEL0888</strain>
    </source>
</reference>
<feature type="region of interest" description="Disordered" evidence="3">
    <location>
        <begin position="28"/>
        <end position="71"/>
    </location>
</feature>
<feature type="compositionally biased region" description="Low complexity" evidence="3">
    <location>
        <begin position="1215"/>
        <end position="1247"/>
    </location>
</feature>
<keyword evidence="2" id="KW-0175">Coiled coil</keyword>
<evidence type="ECO:0000256" key="1">
    <source>
        <dbReference type="ARBA" id="ARBA00022490"/>
    </source>
</evidence>
<feature type="compositionally biased region" description="Basic and acidic residues" evidence="3">
    <location>
        <begin position="202"/>
        <end position="228"/>
    </location>
</feature>
<dbReference type="InterPro" id="IPR028275">
    <property type="entry name" value="CLU_N"/>
</dbReference>
<gene>
    <name evidence="5" type="primary">CLU1</name>
    <name evidence="5" type="ORF">HK105_205088</name>
</gene>
<comment type="caution">
    <text evidence="5">The sequence shown here is derived from an EMBL/GenBank/DDBJ whole genome shotgun (WGS) entry which is preliminary data.</text>
</comment>